<evidence type="ECO:0000313" key="9">
    <source>
        <dbReference type="EMBL" id="AXA84694.1"/>
    </source>
</evidence>
<dbReference type="KEGG" id="lue:DCD74_08345"/>
<dbReference type="PANTHER" id="PTHR31082">
    <property type="entry name" value="PHEROMONE-REGULATED MEMBRANE PROTEIN 10"/>
    <property type="match status" value="1"/>
</dbReference>
<keyword evidence="3 6" id="KW-1133">Transmembrane helix</keyword>
<dbReference type="EMBL" id="CP029556">
    <property type="protein sequence ID" value="AXA84694.1"/>
    <property type="molecule type" value="Genomic_DNA"/>
</dbReference>
<dbReference type="InterPro" id="IPR051361">
    <property type="entry name" value="ThrE/Ser_Exporter"/>
</dbReference>
<dbReference type="GO" id="GO:0016020">
    <property type="term" value="C:membrane"/>
    <property type="evidence" value="ECO:0007669"/>
    <property type="project" value="UniProtKB-SubCell"/>
</dbReference>
<dbReference type="Pfam" id="PF06738">
    <property type="entry name" value="ThrE"/>
    <property type="match status" value="1"/>
</dbReference>
<evidence type="ECO:0000256" key="4">
    <source>
        <dbReference type="ARBA" id="ARBA00023136"/>
    </source>
</evidence>
<protein>
    <recommendedName>
        <fullName evidence="11">Threonine/serine exporter family protein</fullName>
    </recommendedName>
</protein>
<feature type="transmembrane region" description="Helical" evidence="6">
    <location>
        <begin position="386"/>
        <end position="408"/>
    </location>
</feature>
<feature type="transmembrane region" description="Helical" evidence="6">
    <location>
        <begin position="235"/>
        <end position="256"/>
    </location>
</feature>
<keyword evidence="4 6" id="KW-0472">Membrane</keyword>
<evidence type="ECO:0000259" key="7">
    <source>
        <dbReference type="Pfam" id="PF06738"/>
    </source>
</evidence>
<name>A0A344J6N4_9GAMM</name>
<accession>A0A344J6N4</accession>
<comment type="subcellular location">
    <subcellularLocation>
        <location evidence="1">Membrane</location>
        <topology evidence="1">Multi-pass membrane protein</topology>
    </subcellularLocation>
</comment>
<evidence type="ECO:0000256" key="2">
    <source>
        <dbReference type="ARBA" id="ARBA00022692"/>
    </source>
</evidence>
<feature type="transmembrane region" description="Helical" evidence="6">
    <location>
        <begin position="355"/>
        <end position="374"/>
    </location>
</feature>
<reference evidence="10" key="1">
    <citation type="submission" date="2018-05" db="EMBL/GenBank/DDBJ databases">
        <title>Luteimonas pekinense sp. nov., isolated from human Meibomian gland secretions, Beijing, China.</title>
        <authorList>
            <person name="Wen T."/>
            <person name="Bai H."/>
            <person name="Lv H."/>
        </authorList>
    </citation>
    <scope>NUCLEOTIDE SEQUENCE [LARGE SCALE GENOMIC DNA]</scope>
    <source>
        <strain evidence="10">83-4</strain>
    </source>
</reference>
<evidence type="ECO:0000256" key="3">
    <source>
        <dbReference type="ARBA" id="ARBA00022989"/>
    </source>
</evidence>
<feature type="transmembrane region" description="Helical" evidence="6">
    <location>
        <begin position="301"/>
        <end position="319"/>
    </location>
</feature>
<evidence type="ECO:0000259" key="8">
    <source>
        <dbReference type="Pfam" id="PF12821"/>
    </source>
</evidence>
<feature type="transmembrane region" description="Helical" evidence="6">
    <location>
        <begin position="151"/>
        <end position="168"/>
    </location>
</feature>
<dbReference type="PANTHER" id="PTHR31082:SF4">
    <property type="entry name" value="PHEROMONE-REGULATED MEMBRANE PROTEIN 10"/>
    <property type="match status" value="1"/>
</dbReference>
<dbReference type="Proteomes" id="UP000251842">
    <property type="component" value="Chromosome"/>
</dbReference>
<feature type="transmembrane region" description="Helical" evidence="6">
    <location>
        <begin position="204"/>
        <end position="223"/>
    </location>
</feature>
<feature type="transmembrane region" description="Helical" evidence="6">
    <location>
        <begin position="276"/>
        <end position="294"/>
    </location>
</feature>
<organism evidence="9 10">
    <name type="scientific">Solilutibacter oculi</name>
    <dbReference type="NCBI Taxonomy" id="2698682"/>
    <lineage>
        <taxon>Bacteria</taxon>
        <taxon>Pseudomonadati</taxon>
        <taxon>Pseudomonadota</taxon>
        <taxon>Gammaproteobacteria</taxon>
        <taxon>Lysobacterales</taxon>
        <taxon>Lysobacteraceae</taxon>
        <taxon>Solilutibacter</taxon>
    </lineage>
</organism>
<dbReference type="InterPro" id="IPR024528">
    <property type="entry name" value="ThrE_2"/>
</dbReference>
<evidence type="ECO:0000256" key="1">
    <source>
        <dbReference type="ARBA" id="ARBA00004141"/>
    </source>
</evidence>
<dbReference type="OrthoDB" id="1490274at2"/>
<dbReference type="InterPro" id="IPR010619">
    <property type="entry name" value="ThrE-like_N"/>
</dbReference>
<feature type="transmembrane region" description="Helical" evidence="6">
    <location>
        <begin position="180"/>
        <end position="198"/>
    </location>
</feature>
<dbReference type="Pfam" id="PF12821">
    <property type="entry name" value="ThrE_2"/>
    <property type="match status" value="1"/>
</dbReference>
<feature type="transmembrane region" description="Helical" evidence="6">
    <location>
        <begin position="325"/>
        <end position="343"/>
    </location>
</feature>
<sequence length="414" mass="44272">MGDPHLSNTPYPQRIAFVTRLAQHLHAYGTTAQRLEGALLGVAARLGVECEPWVNPTGMILTFREPADQQGNDITRVIRLPPGDTDLSRLARADRIAEDVLAGRIGIAEGSDALRQLDRVPTWRWQLMQVLSFMLVAGAVGGLLRLPWLDIVTASVAGLGIGLLDFMAKRHPLLREPLEALAGMLAATIAVFVATFVGPLNMNTVIIASVIALLPGMALTNAVNELTSQHLVAGTARFAGAISTILKLTIGTMLTLTLSHMLGMQPAVQFSRPQPLWVEGLGLMVACYAFAVAFRAGRRDYLLVMVSAAAGYLISRVAGETWGDAAGVFLGAFIMTMAGNIYARWKNRPGALIRLPGIILLVPGSVSFRGLISLMQQQDIEAGTAALMAVVNILMALIAGLMFGNLLAPARRNL</sequence>
<evidence type="ECO:0000256" key="6">
    <source>
        <dbReference type="SAM" id="Phobius"/>
    </source>
</evidence>
<evidence type="ECO:0008006" key="11">
    <source>
        <dbReference type="Google" id="ProtNLM"/>
    </source>
</evidence>
<evidence type="ECO:0000313" key="10">
    <source>
        <dbReference type="Proteomes" id="UP000251842"/>
    </source>
</evidence>
<dbReference type="AlphaFoldDB" id="A0A344J6N4"/>
<dbReference type="GO" id="GO:0022857">
    <property type="term" value="F:transmembrane transporter activity"/>
    <property type="evidence" value="ECO:0007669"/>
    <property type="project" value="InterPro"/>
</dbReference>
<proteinExistence type="inferred from homology"/>
<feature type="domain" description="Threonine/serine exporter-like N-terminal" evidence="7">
    <location>
        <begin position="17"/>
        <end position="258"/>
    </location>
</feature>
<evidence type="ECO:0000256" key="5">
    <source>
        <dbReference type="ARBA" id="ARBA00034125"/>
    </source>
</evidence>
<keyword evidence="10" id="KW-1185">Reference proteome</keyword>
<dbReference type="RefSeq" id="WP_112926907.1">
    <property type="nucleotide sequence ID" value="NZ_CP029556.1"/>
</dbReference>
<keyword evidence="2 6" id="KW-0812">Transmembrane</keyword>
<gene>
    <name evidence="9" type="ORF">DCD74_08345</name>
</gene>
<comment type="similarity">
    <text evidence="5">Belongs to the ThrE exporter (TC 2.A.79) family.</text>
</comment>
<feature type="domain" description="Threonine/Serine exporter ThrE" evidence="8">
    <location>
        <begin position="283"/>
        <end position="404"/>
    </location>
</feature>